<dbReference type="PROSITE" id="PS00110">
    <property type="entry name" value="PYRUVATE_KINASE"/>
    <property type="match status" value="1"/>
</dbReference>
<evidence type="ECO:0000256" key="14">
    <source>
        <dbReference type="NCBIfam" id="TIGR01064"/>
    </source>
</evidence>
<dbReference type="Pfam" id="PF00224">
    <property type="entry name" value="PK"/>
    <property type="match status" value="1"/>
</dbReference>
<dbReference type="EC" id="2.7.1.40" evidence="4 14"/>
<dbReference type="InterPro" id="IPR018209">
    <property type="entry name" value="Pyrv_Knase_AS"/>
</dbReference>
<dbReference type="SUPFAM" id="SSF50800">
    <property type="entry name" value="PK beta-barrel domain-like"/>
    <property type="match status" value="1"/>
</dbReference>
<dbReference type="InterPro" id="IPR015813">
    <property type="entry name" value="Pyrv/PenolPyrv_kinase-like_dom"/>
</dbReference>
<dbReference type="InterPro" id="IPR011037">
    <property type="entry name" value="Pyrv_Knase-like_insert_dom_sf"/>
</dbReference>
<sequence>MRKTKMICTIGPASEKPEILSKIIEAGMNASRHNFSHGDHEEHKARILLVKELAKKYNREIAVMLDTKGPEIRTGKFEPKKIELQAGAEFTVYAGGDVIGDATKCSVTYEGLANDVKPGNVILIDDGLVGLEVKSIEGNKIHCVVKNTGFVGTHKGVNVPGVSIKLPALTEKDIADLKFGCEIGVNLVAASFIRKASDVETIRKILAENGGEHIQILSKIENQEGVDNIDSIIEASDGIMVARGDLGVEIPMEKLPAVQKMIIEKCNIAGKPVVTATQMLDSMIRNPRPTRAEVSDVANAIYDGTDAIMLSGESANGDWPVEAVETMAKIAAEAEKQLSYKVAVSNAKSHIPAIGGVISRAAANAASELKASAIISSTQSGATAKRLSQCRPDCPIVAVTPDEKVAKKLAICFGVNPIVGEKMQSTDHMMERSVEIAKENGYVAAGDTVVVAAGVTVHTVGSTNLLKISIVE</sequence>
<keyword evidence="10" id="KW-0067">ATP-binding</keyword>
<evidence type="ECO:0000256" key="5">
    <source>
        <dbReference type="ARBA" id="ARBA00018587"/>
    </source>
</evidence>
<dbReference type="NCBIfam" id="NF004978">
    <property type="entry name" value="PRK06354.1"/>
    <property type="match status" value="1"/>
</dbReference>
<dbReference type="Gene3D" id="3.40.1380.20">
    <property type="entry name" value="Pyruvate kinase, C-terminal domain"/>
    <property type="match status" value="1"/>
</dbReference>
<evidence type="ECO:0000256" key="11">
    <source>
        <dbReference type="ARBA" id="ARBA00022842"/>
    </source>
</evidence>
<dbReference type="InterPro" id="IPR015806">
    <property type="entry name" value="Pyrv_Knase_insert_dom_sf"/>
</dbReference>
<keyword evidence="6 15" id="KW-0808">Transferase</keyword>
<feature type="domain" description="Pyruvate kinase C-terminal" evidence="17">
    <location>
        <begin position="358"/>
        <end position="468"/>
    </location>
</feature>
<protein>
    <recommendedName>
        <fullName evidence="5 14">Pyruvate kinase</fullName>
        <ecNumber evidence="4 14">2.7.1.40</ecNumber>
    </recommendedName>
</protein>
<dbReference type="Gene3D" id="3.20.20.60">
    <property type="entry name" value="Phosphoenolpyruvate-binding domains"/>
    <property type="match status" value="1"/>
</dbReference>
<comment type="similarity">
    <text evidence="3 15">Belongs to the pyruvate kinase family.</text>
</comment>
<keyword evidence="19" id="KW-1185">Reference proteome</keyword>
<keyword evidence="9 15" id="KW-0418">Kinase</keyword>
<gene>
    <name evidence="18" type="primary">pyk</name>
    <name evidence="18" type="ORF">NH397_14635</name>
</gene>
<evidence type="ECO:0000256" key="15">
    <source>
        <dbReference type="RuleBase" id="RU000504"/>
    </source>
</evidence>
<name>A0ABY5AYV8_CLOSE</name>
<evidence type="ECO:0000259" key="16">
    <source>
        <dbReference type="Pfam" id="PF00224"/>
    </source>
</evidence>
<comment type="catalytic activity">
    <reaction evidence="15">
        <text>pyruvate + ATP = phosphoenolpyruvate + ADP + H(+)</text>
        <dbReference type="Rhea" id="RHEA:18157"/>
        <dbReference type="ChEBI" id="CHEBI:15361"/>
        <dbReference type="ChEBI" id="CHEBI:15378"/>
        <dbReference type="ChEBI" id="CHEBI:30616"/>
        <dbReference type="ChEBI" id="CHEBI:58702"/>
        <dbReference type="ChEBI" id="CHEBI:456216"/>
        <dbReference type="EC" id="2.7.1.40"/>
    </reaction>
</comment>
<dbReference type="SUPFAM" id="SSF52935">
    <property type="entry name" value="PK C-terminal domain-like"/>
    <property type="match status" value="1"/>
</dbReference>
<dbReference type="InterPro" id="IPR015795">
    <property type="entry name" value="Pyrv_Knase_C"/>
</dbReference>
<evidence type="ECO:0000313" key="18">
    <source>
        <dbReference type="EMBL" id="USS00695.1"/>
    </source>
</evidence>
<dbReference type="NCBIfam" id="TIGR01064">
    <property type="entry name" value="pyruv_kin"/>
    <property type="match status" value="1"/>
</dbReference>
<evidence type="ECO:0000256" key="6">
    <source>
        <dbReference type="ARBA" id="ARBA00022679"/>
    </source>
</evidence>
<evidence type="ECO:0000256" key="12">
    <source>
        <dbReference type="ARBA" id="ARBA00023152"/>
    </source>
</evidence>
<feature type="domain" description="Pyruvate kinase barrel" evidence="16">
    <location>
        <begin position="1"/>
        <end position="324"/>
    </location>
</feature>
<evidence type="ECO:0000256" key="8">
    <source>
        <dbReference type="ARBA" id="ARBA00022741"/>
    </source>
</evidence>
<evidence type="ECO:0000256" key="4">
    <source>
        <dbReference type="ARBA" id="ARBA00012142"/>
    </source>
</evidence>
<dbReference type="Pfam" id="PF02887">
    <property type="entry name" value="PK_C"/>
    <property type="match status" value="1"/>
</dbReference>
<evidence type="ECO:0000256" key="2">
    <source>
        <dbReference type="ARBA" id="ARBA00004997"/>
    </source>
</evidence>
<keyword evidence="8" id="KW-0547">Nucleotide-binding</keyword>
<evidence type="ECO:0000256" key="13">
    <source>
        <dbReference type="ARBA" id="ARBA00023317"/>
    </source>
</evidence>
<evidence type="ECO:0000256" key="9">
    <source>
        <dbReference type="ARBA" id="ARBA00022777"/>
    </source>
</evidence>
<dbReference type="PANTHER" id="PTHR11817">
    <property type="entry name" value="PYRUVATE KINASE"/>
    <property type="match status" value="1"/>
</dbReference>
<evidence type="ECO:0000256" key="7">
    <source>
        <dbReference type="ARBA" id="ARBA00022723"/>
    </source>
</evidence>
<keyword evidence="7" id="KW-0479">Metal-binding</keyword>
<dbReference type="Gene3D" id="2.40.33.10">
    <property type="entry name" value="PK beta-barrel domain-like"/>
    <property type="match status" value="1"/>
</dbReference>
<dbReference type="PRINTS" id="PR01050">
    <property type="entry name" value="PYRUVTKNASE"/>
</dbReference>
<evidence type="ECO:0000256" key="10">
    <source>
        <dbReference type="ARBA" id="ARBA00022840"/>
    </source>
</evidence>
<dbReference type="GO" id="GO:0004743">
    <property type="term" value="F:pyruvate kinase activity"/>
    <property type="evidence" value="ECO:0007669"/>
    <property type="project" value="UniProtKB-EC"/>
</dbReference>
<keyword evidence="12 15" id="KW-0324">Glycolysis</keyword>
<proteinExistence type="inferred from homology"/>
<evidence type="ECO:0000259" key="17">
    <source>
        <dbReference type="Pfam" id="PF02887"/>
    </source>
</evidence>
<reference evidence="18" key="1">
    <citation type="submission" date="2022-06" db="EMBL/GenBank/DDBJ databases">
        <authorList>
            <person name="Holder M.E."/>
            <person name="Ajami N.J."/>
            <person name="Petrosino J.F."/>
        </authorList>
    </citation>
    <scope>NUCLEOTIDE SEQUENCE</scope>
    <source>
        <strain evidence="18">RMA 8861</strain>
    </source>
</reference>
<dbReference type="NCBIfam" id="NF004491">
    <property type="entry name" value="PRK05826.1"/>
    <property type="match status" value="1"/>
</dbReference>
<dbReference type="InterPro" id="IPR015793">
    <property type="entry name" value="Pyrv_Knase_brl"/>
</dbReference>
<keyword evidence="13 18" id="KW-0670">Pyruvate</keyword>
<dbReference type="InterPro" id="IPR001697">
    <property type="entry name" value="Pyr_Knase"/>
</dbReference>
<evidence type="ECO:0000313" key="19">
    <source>
        <dbReference type="Proteomes" id="UP001055437"/>
    </source>
</evidence>
<dbReference type="EMBL" id="CP099799">
    <property type="protein sequence ID" value="USS00695.1"/>
    <property type="molecule type" value="Genomic_DNA"/>
</dbReference>
<dbReference type="RefSeq" id="WP_252655289.1">
    <property type="nucleotide sequence ID" value="NZ_CP099799.1"/>
</dbReference>
<dbReference type="Proteomes" id="UP001055437">
    <property type="component" value="Chromosome"/>
</dbReference>
<evidence type="ECO:0000256" key="1">
    <source>
        <dbReference type="ARBA" id="ARBA00001958"/>
    </source>
</evidence>
<dbReference type="GO" id="GO:0016301">
    <property type="term" value="F:kinase activity"/>
    <property type="evidence" value="ECO:0007669"/>
    <property type="project" value="UniProtKB-KW"/>
</dbReference>
<dbReference type="InterPro" id="IPR040442">
    <property type="entry name" value="Pyrv_kinase-like_dom_sf"/>
</dbReference>
<organism evidence="18 19">
    <name type="scientific">Clostridium septicum</name>
    <dbReference type="NCBI Taxonomy" id="1504"/>
    <lineage>
        <taxon>Bacteria</taxon>
        <taxon>Bacillati</taxon>
        <taxon>Bacillota</taxon>
        <taxon>Clostridia</taxon>
        <taxon>Eubacteriales</taxon>
        <taxon>Clostridiaceae</taxon>
        <taxon>Clostridium</taxon>
    </lineage>
</organism>
<comment type="cofactor">
    <cofactor evidence="1">
        <name>K(+)</name>
        <dbReference type="ChEBI" id="CHEBI:29103"/>
    </cofactor>
</comment>
<keyword evidence="11 15" id="KW-0460">Magnesium</keyword>
<evidence type="ECO:0000256" key="3">
    <source>
        <dbReference type="ARBA" id="ARBA00008663"/>
    </source>
</evidence>
<dbReference type="InterPro" id="IPR036918">
    <property type="entry name" value="Pyrv_Knase_C_sf"/>
</dbReference>
<accession>A0ABY5AYV8</accession>
<comment type="pathway">
    <text evidence="2 15">Carbohydrate degradation; glycolysis; pyruvate from D-glyceraldehyde 3-phosphate: step 5/5.</text>
</comment>
<dbReference type="SUPFAM" id="SSF51621">
    <property type="entry name" value="Phosphoenolpyruvate/pyruvate domain"/>
    <property type="match status" value="1"/>
</dbReference>